<dbReference type="InterPro" id="IPR015664">
    <property type="entry name" value="P53_induced"/>
</dbReference>
<evidence type="ECO:0000256" key="4">
    <source>
        <dbReference type="ARBA" id="ARBA00022692"/>
    </source>
</evidence>
<evidence type="ECO:0000256" key="6">
    <source>
        <dbReference type="ARBA" id="ARBA00022989"/>
    </source>
</evidence>
<proteinExistence type="inferred from homology"/>
<feature type="transmembrane region" description="Helical" evidence="8">
    <location>
        <begin position="144"/>
        <end position="165"/>
    </location>
</feature>
<evidence type="ECO:0000256" key="5">
    <source>
        <dbReference type="ARBA" id="ARBA00022949"/>
    </source>
</evidence>
<dbReference type="RefSeq" id="XP_032832707.1">
    <property type="nucleotide sequence ID" value="XM_032976816.1"/>
</dbReference>
<evidence type="ECO:0000256" key="2">
    <source>
        <dbReference type="ARBA" id="ARBA00004282"/>
    </source>
</evidence>
<dbReference type="Gene3D" id="1.20.140.150">
    <property type="match status" value="1"/>
</dbReference>
<feature type="transmembrane region" description="Helical" evidence="8">
    <location>
        <begin position="69"/>
        <end position="96"/>
    </location>
</feature>
<dbReference type="Proteomes" id="UP001318040">
    <property type="component" value="Chromosome 60"/>
</dbReference>
<dbReference type="GO" id="GO:0005911">
    <property type="term" value="C:cell-cell junction"/>
    <property type="evidence" value="ECO:0007669"/>
    <property type="project" value="TreeGrafter"/>
</dbReference>
<dbReference type="KEGG" id="pmrn:116955628"/>
<dbReference type="PANTHER" id="PTHR14399">
    <property type="entry name" value="P53-INDUCED PROTEIN RELATED"/>
    <property type="match status" value="1"/>
</dbReference>
<keyword evidence="4 8" id="KW-0812">Transmembrane</keyword>
<comment type="similarity">
    <text evidence="3">Belongs to the TMEM47 family.</text>
</comment>
<dbReference type="AlphaFoldDB" id="A0AAJ7UAL0"/>
<dbReference type="InterPro" id="IPR004031">
    <property type="entry name" value="PMP22/EMP/MP20/Claudin"/>
</dbReference>
<organism evidence="9 10">
    <name type="scientific">Petromyzon marinus</name>
    <name type="common">Sea lamprey</name>
    <dbReference type="NCBI Taxonomy" id="7757"/>
    <lineage>
        <taxon>Eukaryota</taxon>
        <taxon>Metazoa</taxon>
        <taxon>Chordata</taxon>
        <taxon>Craniata</taxon>
        <taxon>Vertebrata</taxon>
        <taxon>Cyclostomata</taxon>
        <taxon>Hyperoartia</taxon>
        <taxon>Petromyzontiformes</taxon>
        <taxon>Petromyzontidae</taxon>
        <taxon>Petromyzon</taxon>
    </lineage>
</organism>
<evidence type="ECO:0000313" key="9">
    <source>
        <dbReference type="Proteomes" id="UP001318040"/>
    </source>
</evidence>
<name>A0AAJ7UAL0_PETMA</name>
<accession>A0AAJ7UAL0</accession>
<sequence length="176" mass="19275">MYGGETRTVVRRPYKLIAALCAFGAAALEAVSLGSSAWVTAEKFSLSLWHSCRQHTSAWLCVSALSHDWLVATLALVLTASVLALICTIMGCVSLCRNSSQRLYKLIAALLFFAAVLQVCALVLYPIKFLEAPAQSSTYYEFNWGYGVAWGAVIFMIGAGVLYCINPKTEDHDYPY</sequence>
<dbReference type="GO" id="GO:0098609">
    <property type="term" value="P:cell-cell adhesion"/>
    <property type="evidence" value="ECO:0007669"/>
    <property type="project" value="TreeGrafter"/>
</dbReference>
<keyword evidence="5" id="KW-0965">Cell junction</keyword>
<dbReference type="GeneID" id="116955628"/>
<reference evidence="10" key="1">
    <citation type="submission" date="2025-08" db="UniProtKB">
        <authorList>
            <consortium name="RefSeq"/>
        </authorList>
    </citation>
    <scope>IDENTIFICATION</scope>
    <source>
        <tissue evidence="10">Sperm</tissue>
    </source>
</reference>
<keyword evidence="7 8" id="KW-0472">Membrane</keyword>
<comment type="subcellular location">
    <subcellularLocation>
        <location evidence="2">Cell junction</location>
    </subcellularLocation>
    <subcellularLocation>
        <location evidence="1">Membrane</location>
        <topology evidence="1">Multi-pass membrane protein</topology>
    </subcellularLocation>
</comment>
<evidence type="ECO:0000256" key="8">
    <source>
        <dbReference type="SAM" id="Phobius"/>
    </source>
</evidence>
<dbReference type="PANTHER" id="PTHR14399:SF5">
    <property type="entry name" value="CELL JUNCTION PROTEIN VAB-9"/>
    <property type="match status" value="1"/>
</dbReference>
<evidence type="ECO:0000256" key="7">
    <source>
        <dbReference type="ARBA" id="ARBA00023136"/>
    </source>
</evidence>
<dbReference type="Pfam" id="PF00822">
    <property type="entry name" value="PMP22_Claudin"/>
    <property type="match status" value="1"/>
</dbReference>
<evidence type="ECO:0000313" key="10">
    <source>
        <dbReference type="RefSeq" id="XP_032832707.1"/>
    </source>
</evidence>
<dbReference type="GO" id="GO:0016020">
    <property type="term" value="C:membrane"/>
    <property type="evidence" value="ECO:0007669"/>
    <property type="project" value="UniProtKB-SubCell"/>
</dbReference>
<evidence type="ECO:0000256" key="1">
    <source>
        <dbReference type="ARBA" id="ARBA00004141"/>
    </source>
</evidence>
<keyword evidence="9" id="KW-1185">Reference proteome</keyword>
<protein>
    <submittedName>
        <fullName evidence="10">Transmembrane protein 47-like</fullName>
    </submittedName>
</protein>
<feature type="transmembrane region" description="Helical" evidence="8">
    <location>
        <begin position="103"/>
        <end position="124"/>
    </location>
</feature>
<keyword evidence="6 8" id="KW-1133">Transmembrane helix</keyword>
<evidence type="ECO:0000256" key="3">
    <source>
        <dbReference type="ARBA" id="ARBA00008691"/>
    </source>
</evidence>
<gene>
    <name evidence="10" type="primary">LOC116955628</name>
</gene>